<dbReference type="GeneID" id="70242247"/>
<dbReference type="Proteomes" id="UP001201262">
    <property type="component" value="Unassembled WGS sequence"/>
</dbReference>
<proteinExistence type="predicted"/>
<dbReference type="PRINTS" id="PR00080">
    <property type="entry name" value="SDRFAMILY"/>
</dbReference>
<comment type="caution">
    <text evidence="2">The sequence shown here is derived from an EMBL/GenBank/DDBJ whole genome shotgun (WGS) entry which is preliminary data.</text>
</comment>
<dbReference type="Pfam" id="PF13561">
    <property type="entry name" value="adh_short_C2"/>
    <property type="match status" value="1"/>
</dbReference>
<keyword evidence="3" id="KW-1185">Reference proteome</keyword>
<sequence>MSNVRSDDDRFGAIVTGGASGIGEATARKLASHGINVIIADLNEAQGHQLASEISSTYAVDAQFTTVDVTKEDNVKQMVEFAVKRWGRLDYAANCAGVCIETARDEESSVSTAIFDKTFQINQRGLWLSQKYEALQMRKQDPRPVKYKPHSKYPIASQRGAIVNVSSMSGLTAMGLAAYTPSKFAVLGITKNSARFYGPHGIRVNAICPGLTMTPMLEITYGKNGKEGSAESQDNAALSLIPMRRMAFAQEQANAISFLLSPEASYVNGAHLVVDGGYTTVR</sequence>
<dbReference type="PANTHER" id="PTHR42820">
    <property type="entry name" value="SHORT-CHAIN DEHYDROGENASE REDUCTASE"/>
    <property type="match status" value="1"/>
</dbReference>
<organism evidence="2 3">
    <name type="scientific">Talaromyces proteolyticus</name>
    <dbReference type="NCBI Taxonomy" id="1131652"/>
    <lineage>
        <taxon>Eukaryota</taxon>
        <taxon>Fungi</taxon>
        <taxon>Dikarya</taxon>
        <taxon>Ascomycota</taxon>
        <taxon>Pezizomycotina</taxon>
        <taxon>Eurotiomycetes</taxon>
        <taxon>Eurotiomycetidae</taxon>
        <taxon>Eurotiales</taxon>
        <taxon>Trichocomaceae</taxon>
        <taxon>Talaromyces</taxon>
        <taxon>Talaromyces sect. Bacilispori</taxon>
    </lineage>
</organism>
<dbReference type="InterPro" id="IPR036291">
    <property type="entry name" value="NAD(P)-bd_dom_sf"/>
</dbReference>
<keyword evidence="1" id="KW-0521">NADP</keyword>
<dbReference type="AlphaFoldDB" id="A0AAD4KGW2"/>
<dbReference type="GO" id="GO:0016491">
    <property type="term" value="F:oxidoreductase activity"/>
    <property type="evidence" value="ECO:0007669"/>
    <property type="project" value="UniProtKB-ARBA"/>
</dbReference>
<dbReference type="SUPFAM" id="SSF51735">
    <property type="entry name" value="NAD(P)-binding Rossmann-fold domains"/>
    <property type="match status" value="1"/>
</dbReference>
<dbReference type="CDD" id="cd05233">
    <property type="entry name" value="SDR_c"/>
    <property type="match status" value="1"/>
</dbReference>
<dbReference type="RefSeq" id="XP_046067876.1">
    <property type="nucleotide sequence ID" value="XM_046211960.1"/>
</dbReference>
<reference evidence="2" key="1">
    <citation type="submission" date="2021-12" db="EMBL/GenBank/DDBJ databases">
        <title>Convergent genome expansion in fungi linked to evolution of root-endophyte symbiosis.</title>
        <authorList>
            <consortium name="DOE Joint Genome Institute"/>
            <person name="Ke Y.-H."/>
            <person name="Bonito G."/>
            <person name="Liao H.-L."/>
            <person name="Looney B."/>
            <person name="Rojas-Flechas A."/>
            <person name="Nash J."/>
            <person name="Hameed K."/>
            <person name="Schadt C."/>
            <person name="Martin F."/>
            <person name="Crous P.W."/>
            <person name="Miettinen O."/>
            <person name="Magnuson J.K."/>
            <person name="Labbe J."/>
            <person name="Jacobson D."/>
            <person name="Doktycz M.J."/>
            <person name="Veneault-Fourrey C."/>
            <person name="Kuo A."/>
            <person name="Mondo S."/>
            <person name="Calhoun S."/>
            <person name="Riley R."/>
            <person name="Ohm R."/>
            <person name="LaButti K."/>
            <person name="Andreopoulos B."/>
            <person name="Pangilinan J."/>
            <person name="Nolan M."/>
            <person name="Tritt A."/>
            <person name="Clum A."/>
            <person name="Lipzen A."/>
            <person name="Daum C."/>
            <person name="Barry K."/>
            <person name="Grigoriev I.V."/>
            <person name="Vilgalys R."/>
        </authorList>
    </citation>
    <scope>NUCLEOTIDE SEQUENCE</scope>
    <source>
        <strain evidence="2">PMI_201</strain>
    </source>
</reference>
<dbReference type="InterPro" id="IPR002347">
    <property type="entry name" value="SDR_fam"/>
</dbReference>
<evidence type="ECO:0000313" key="3">
    <source>
        <dbReference type="Proteomes" id="UP001201262"/>
    </source>
</evidence>
<gene>
    <name evidence="2" type="ORF">BGW36DRAFT_304369</name>
</gene>
<dbReference type="PRINTS" id="PR00081">
    <property type="entry name" value="GDHRDH"/>
</dbReference>
<dbReference type="PANTHER" id="PTHR42820:SF1">
    <property type="entry name" value="SHORT-CHAIN DEHYDROGENASE_REDUCTASE FAMILY PROTEIN"/>
    <property type="match status" value="1"/>
</dbReference>
<protein>
    <submittedName>
        <fullName evidence="2">3-oxoacyl-reductase</fullName>
    </submittedName>
</protein>
<accession>A0AAD4KGW2</accession>
<evidence type="ECO:0000256" key="1">
    <source>
        <dbReference type="ARBA" id="ARBA00022857"/>
    </source>
</evidence>
<dbReference type="Gene3D" id="3.40.50.720">
    <property type="entry name" value="NAD(P)-binding Rossmann-like Domain"/>
    <property type="match status" value="1"/>
</dbReference>
<dbReference type="EMBL" id="JAJTJA010000011">
    <property type="protein sequence ID" value="KAH8691879.1"/>
    <property type="molecule type" value="Genomic_DNA"/>
</dbReference>
<dbReference type="FunFam" id="3.40.50.720:FF:000084">
    <property type="entry name" value="Short-chain dehydrogenase reductase"/>
    <property type="match status" value="1"/>
</dbReference>
<evidence type="ECO:0000313" key="2">
    <source>
        <dbReference type="EMBL" id="KAH8691879.1"/>
    </source>
</evidence>
<name>A0AAD4KGW2_9EURO</name>